<evidence type="ECO:0000256" key="1">
    <source>
        <dbReference type="ARBA" id="ARBA00007358"/>
    </source>
</evidence>
<feature type="domain" description="Alcohol dehydrogenase iron-type/glycerol dehydrogenase GldA" evidence="3">
    <location>
        <begin position="9"/>
        <end position="176"/>
    </location>
</feature>
<evidence type="ECO:0000259" key="3">
    <source>
        <dbReference type="Pfam" id="PF00465"/>
    </source>
</evidence>
<dbReference type="Gene3D" id="1.20.1090.10">
    <property type="entry name" value="Dehydroquinate synthase-like - alpha domain"/>
    <property type="match status" value="1"/>
</dbReference>
<comment type="caution">
    <text evidence="5">The sequence shown here is derived from an EMBL/GenBank/DDBJ whole genome shotgun (WGS) entry which is preliminary data.</text>
</comment>
<dbReference type="CDD" id="cd08187">
    <property type="entry name" value="BDH"/>
    <property type="match status" value="1"/>
</dbReference>
<evidence type="ECO:0000256" key="2">
    <source>
        <dbReference type="ARBA" id="ARBA00023002"/>
    </source>
</evidence>
<dbReference type="InterPro" id="IPR056798">
    <property type="entry name" value="ADH_Fe_C"/>
</dbReference>
<comment type="similarity">
    <text evidence="1">Belongs to the iron-containing alcohol dehydrogenase family.</text>
</comment>
<feature type="domain" description="Fe-containing alcohol dehydrogenase-like C-terminal" evidence="4">
    <location>
        <begin position="194"/>
        <end position="375"/>
    </location>
</feature>
<accession>A0A7K1SYV7</accession>
<name>A0A7K1SYV7_9SPHI</name>
<dbReference type="GO" id="GO:0008106">
    <property type="term" value="F:alcohol dehydrogenase (NADP+) activity"/>
    <property type="evidence" value="ECO:0007669"/>
    <property type="project" value="TreeGrafter"/>
</dbReference>
<gene>
    <name evidence="5" type="ORF">GO621_13285</name>
</gene>
<dbReference type="Pfam" id="PF00465">
    <property type="entry name" value="Fe-ADH"/>
    <property type="match status" value="1"/>
</dbReference>
<dbReference type="Gene3D" id="3.40.50.1970">
    <property type="match status" value="1"/>
</dbReference>
<evidence type="ECO:0000259" key="4">
    <source>
        <dbReference type="Pfam" id="PF25137"/>
    </source>
</evidence>
<dbReference type="Pfam" id="PF25137">
    <property type="entry name" value="ADH_Fe_C"/>
    <property type="match status" value="1"/>
</dbReference>
<organism evidence="5 6">
    <name type="scientific">Mucilaginibacter arboris</name>
    <dbReference type="NCBI Taxonomy" id="2682090"/>
    <lineage>
        <taxon>Bacteria</taxon>
        <taxon>Pseudomonadati</taxon>
        <taxon>Bacteroidota</taxon>
        <taxon>Sphingobacteriia</taxon>
        <taxon>Sphingobacteriales</taxon>
        <taxon>Sphingobacteriaceae</taxon>
        <taxon>Mucilaginibacter</taxon>
    </lineage>
</organism>
<dbReference type="AlphaFoldDB" id="A0A7K1SYV7"/>
<protein>
    <submittedName>
        <fullName evidence="5">Iron-containing alcohol dehydrogenase</fullName>
    </submittedName>
</protein>
<dbReference type="GO" id="GO:1990362">
    <property type="term" value="F:butanol dehydrogenase (NAD+) activity"/>
    <property type="evidence" value="ECO:0007669"/>
    <property type="project" value="InterPro"/>
</dbReference>
<dbReference type="InterPro" id="IPR001670">
    <property type="entry name" value="ADH_Fe/GldA"/>
</dbReference>
<dbReference type="Proteomes" id="UP000462014">
    <property type="component" value="Unassembled WGS sequence"/>
</dbReference>
<dbReference type="InterPro" id="IPR044731">
    <property type="entry name" value="BDH-like"/>
</dbReference>
<evidence type="ECO:0000313" key="5">
    <source>
        <dbReference type="EMBL" id="MVN22506.1"/>
    </source>
</evidence>
<dbReference type="GO" id="GO:0005829">
    <property type="term" value="C:cytosol"/>
    <property type="evidence" value="ECO:0007669"/>
    <property type="project" value="TreeGrafter"/>
</dbReference>
<dbReference type="GO" id="GO:1990002">
    <property type="term" value="F:methylglyoxal reductase (NADPH) (acetol producing) activity"/>
    <property type="evidence" value="ECO:0007669"/>
    <property type="project" value="TreeGrafter"/>
</dbReference>
<dbReference type="RefSeq" id="WP_157567819.1">
    <property type="nucleotide sequence ID" value="NZ_WPIK01000011.1"/>
</dbReference>
<evidence type="ECO:0000313" key="6">
    <source>
        <dbReference type="Proteomes" id="UP000462014"/>
    </source>
</evidence>
<reference evidence="5 6" key="1">
    <citation type="submission" date="2019-12" db="EMBL/GenBank/DDBJ databases">
        <title>Mucilaginibacter sp. HMF7410 genome sequencing and assembly.</title>
        <authorList>
            <person name="Kang H."/>
            <person name="Cha I."/>
            <person name="Kim H."/>
            <person name="Joh K."/>
        </authorList>
    </citation>
    <scope>NUCLEOTIDE SEQUENCE [LARGE SCALE GENOMIC DNA]</scope>
    <source>
        <strain evidence="5 6">HMF7410</strain>
    </source>
</reference>
<dbReference type="EMBL" id="WPIK01000011">
    <property type="protein sequence ID" value="MVN22506.1"/>
    <property type="molecule type" value="Genomic_DNA"/>
</dbReference>
<dbReference type="SUPFAM" id="SSF56796">
    <property type="entry name" value="Dehydroquinate synthase-like"/>
    <property type="match status" value="1"/>
</dbReference>
<dbReference type="FunFam" id="3.40.50.1970:FF:000003">
    <property type="entry name" value="Alcohol dehydrogenase, iron-containing"/>
    <property type="match status" value="1"/>
</dbReference>
<proteinExistence type="inferred from homology"/>
<sequence length="384" mass="42804">MENFVQYNPTKVIFGREVADQLPGEISWKKALVVIGESSAKKNGLYARVVSLMNMAGLEHITHEGVKASASYLDADEAVKKAKAYLAEVIIAIGGCSAIDVAKAAAIGYYSNHSVWDFYMLKEAPPQKALPVLNILTIASTGSAMNNNSVLSDPETGIKKEFSSPLFYPKAAFLDPYYSVTVPARQTAFGVSTMIAYAIQQFLNEGDAPLTDYFTADLVRLAIQNGKEVMQNLQDYQLRANLMWMATLALNDTLSNGRNYTDKSISSIAFALDMRYEIGHGASLAIVLCAWLKYHQYRYLNRIRFLAKHIFASESFDYDATANGFVKKLEDFYQYIGVPVRLSQAGIGPTEKQQILQSFQLNKITVNNYKMADKDYEALLELMW</sequence>
<dbReference type="PANTHER" id="PTHR43633:SF1">
    <property type="entry name" value="ALCOHOL DEHYDROGENASE YQHD"/>
    <property type="match status" value="1"/>
</dbReference>
<dbReference type="PANTHER" id="PTHR43633">
    <property type="entry name" value="ALCOHOL DEHYDROGENASE YQHD"/>
    <property type="match status" value="1"/>
</dbReference>
<keyword evidence="2" id="KW-0560">Oxidoreductase</keyword>
<keyword evidence="6" id="KW-1185">Reference proteome</keyword>
<dbReference type="GO" id="GO:0046872">
    <property type="term" value="F:metal ion binding"/>
    <property type="evidence" value="ECO:0007669"/>
    <property type="project" value="InterPro"/>
</dbReference>